<evidence type="ECO:0008006" key="5">
    <source>
        <dbReference type="Google" id="ProtNLM"/>
    </source>
</evidence>
<dbReference type="EMBL" id="AP022610">
    <property type="protein sequence ID" value="BBZ30878.1"/>
    <property type="molecule type" value="Genomic_DNA"/>
</dbReference>
<evidence type="ECO:0000313" key="4">
    <source>
        <dbReference type="Proteomes" id="UP000466517"/>
    </source>
</evidence>
<feature type="chain" id="PRO_5039149475" description="DUF732 domain-containing protein" evidence="2">
    <location>
        <begin position="24"/>
        <end position="160"/>
    </location>
</feature>
<proteinExistence type="predicted"/>
<feature type="signal peptide" evidence="2">
    <location>
        <begin position="1"/>
        <end position="23"/>
    </location>
</feature>
<keyword evidence="2" id="KW-0732">Signal</keyword>
<keyword evidence="4" id="KW-1185">Reference proteome</keyword>
<name>A0A7I7XNQ6_9MYCO</name>
<feature type="compositionally biased region" description="Low complexity" evidence="1">
    <location>
        <begin position="34"/>
        <end position="48"/>
    </location>
</feature>
<dbReference type="KEGG" id="mmag:MMAD_51730"/>
<reference evidence="3 4" key="1">
    <citation type="journal article" date="2019" name="Emerg. Microbes Infect.">
        <title>Comprehensive subspecies identification of 175 nontuberculous mycobacteria species based on 7547 genomic profiles.</title>
        <authorList>
            <person name="Matsumoto Y."/>
            <person name="Kinjo T."/>
            <person name="Motooka D."/>
            <person name="Nabeya D."/>
            <person name="Jung N."/>
            <person name="Uechi K."/>
            <person name="Horii T."/>
            <person name="Iida T."/>
            <person name="Fujita J."/>
            <person name="Nakamura S."/>
        </authorList>
    </citation>
    <scope>NUCLEOTIDE SEQUENCE [LARGE SCALE GENOMIC DNA]</scope>
    <source>
        <strain evidence="3 4">JCM 13574</strain>
    </source>
</reference>
<dbReference type="AlphaFoldDB" id="A0A7I7XNQ6"/>
<evidence type="ECO:0000256" key="1">
    <source>
        <dbReference type="SAM" id="MobiDB-lite"/>
    </source>
</evidence>
<protein>
    <recommendedName>
        <fullName evidence="5">DUF732 domain-containing protein</fullName>
    </recommendedName>
</protein>
<feature type="region of interest" description="Disordered" evidence="1">
    <location>
        <begin position="32"/>
        <end position="61"/>
    </location>
</feature>
<gene>
    <name evidence="3" type="ORF">MMAD_51730</name>
</gene>
<dbReference type="Proteomes" id="UP000466517">
    <property type="component" value="Chromosome"/>
</dbReference>
<evidence type="ECO:0000256" key="2">
    <source>
        <dbReference type="SAM" id="SignalP"/>
    </source>
</evidence>
<feature type="compositionally biased region" description="Pro residues" evidence="1">
    <location>
        <begin position="49"/>
        <end position="58"/>
    </location>
</feature>
<accession>A0A7I7XNQ6</accession>
<organism evidence="3 4">
    <name type="scientific">Mycolicibacterium madagascariense</name>
    <dbReference type="NCBI Taxonomy" id="212765"/>
    <lineage>
        <taxon>Bacteria</taxon>
        <taxon>Bacillati</taxon>
        <taxon>Actinomycetota</taxon>
        <taxon>Actinomycetes</taxon>
        <taxon>Mycobacteriales</taxon>
        <taxon>Mycobacteriaceae</taxon>
        <taxon>Mycolicibacterium</taxon>
    </lineage>
</organism>
<dbReference type="PROSITE" id="PS51257">
    <property type="entry name" value="PROKAR_LIPOPROTEIN"/>
    <property type="match status" value="1"/>
</dbReference>
<evidence type="ECO:0000313" key="3">
    <source>
        <dbReference type="EMBL" id="BBZ30878.1"/>
    </source>
</evidence>
<sequence>MGGPRTASAAVACAALMASGCGVGDGVMATIGMPPSESSAPGSSAPSFAQPPAPPPGQEPEMVVTPAQRAYLDALGQAGVRPSSELSALSIGSYVCQARAAHQSDQAVWDFVLPMVRGDVRDADAAPVAEVPRSGADAPPAGQVNAATADYIRIATATLC</sequence>